<dbReference type="GeneID" id="114802477"/>
<reference evidence="2 3" key="1">
    <citation type="submission" date="2020-06" db="EMBL/GenBank/DDBJ databases">
        <authorList>
            <consortium name="Wellcome Sanger Institute Data Sharing"/>
        </authorList>
    </citation>
    <scope>NUCLEOTIDE SEQUENCE [LARGE SCALE GENOMIC DNA]</scope>
</reference>
<dbReference type="PROSITE" id="PS50181">
    <property type="entry name" value="FBOX"/>
    <property type="match status" value="1"/>
</dbReference>
<dbReference type="PANTHER" id="PTHR20933:SF3">
    <property type="entry name" value="F-BOX ONLY PROTEIN 33"/>
    <property type="match status" value="1"/>
</dbReference>
<feature type="domain" description="F-box" evidence="1">
    <location>
        <begin position="78"/>
        <end position="124"/>
    </location>
</feature>
<dbReference type="Pfam" id="PF12937">
    <property type="entry name" value="F-box-like"/>
    <property type="match status" value="1"/>
</dbReference>
<dbReference type="Gene3D" id="3.80.10.10">
    <property type="entry name" value="Ribonuclease Inhibitor"/>
    <property type="match status" value="1"/>
</dbReference>
<organism evidence="2 3">
    <name type="scientific">Denticeps clupeoides</name>
    <name type="common">denticle herring</name>
    <dbReference type="NCBI Taxonomy" id="299321"/>
    <lineage>
        <taxon>Eukaryota</taxon>
        <taxon>Metazoa</taxon>
        <taxon>Chordata</taxon>
        <taxon>Craniata</taxon>
        <taxon>Vertebrata</taxon>
        <taxon>Euteleostomi</taxon>
        <taxon>Actinopterygii</taxon>
        <taxon>Neopterygii</taxon>
        <taxon>Teleostei</taxon>
        <taxon>Clupei</taxon>
        <taxon>Clupeiformes</taxon>
        <taxon>Denticipitoidei</taxon>
        <taxon>Denticipitidae</taxon>
        <taxon>Denticeps</taxon>
    </lineage>
</organism>
<dbReference type="InterPro" id="IPR036047">
    <property type="entry name" value="F-box-like_dom_sf"/>
</dbReference>
<evidence type="ECO:0000313" key="3">
    <source>
        <dbReference type="Proteomes" id="UP000694580"/>
    </source>
</evidence>
<name>A0AAY4BAD2_9TELE</name>
<dbReference type="CDD" id="cd22104">
    <property type="entry name" value="F-box_FBXO33"/>
    <property type="match status" value="1"/>
</dbReference>
<proteinExistence type="predicted"/>
<dbReference type="PANTHER" id="PTHR20933">
    <property type="entry name" value="F-BOX ONLY PROTEIN 33"/>
    <property type="match status" value="1"/>
</dbReference>
<dbReference type="GeneTree" id="ENSGT00390000017718"/>
<reference evidence="2" key="3">
    <citation type="submission" date="2025-09" db="UniProtKB">
        <authorList>
            <consortium name="Ensembl"/>
        </authorList>
    </citation>
    <scope>IDENTIFICATION</scope>
</reference>
<dbReference type="GO" id="GO:0031398">
    <property type="term" value="P:positive regulation of protein ubiquitination"/>
    <property type="evidence" value="ECO:0007669"/>
    <property type="project" value="TreeGrafter"/>
</dbReference>
<dbReference type="RefSeq" id="XP_028857267.1">
    <property type="nucleotide sequence ID" value="XM_029001434.1"/>
</dbReference>
<gene>
    <name evidence="2" type="primary">FBXO33</name>
</gene>
<dbReference type="Proteomes" id="UP000694580">
    <property type="component" value="Chromosome 1"/>
</dbReference>
<dbReference type="Ensembl" id="ENSDCDT00010018989.1">
    <property type="protein sequence ID" value="ENSDCDP00010017923.1"/>
    <property type="gene ID" value="ENSDCDG00010008180.1"/>
</dbReference>
<evidence type="ECO:0000313" key="2">
    <source>
        <dbReference type="Ensembl" id="ENSDCDP00010017923.1"/>
    </source>
</evidence>
<dbReference type="SUPFAM" id="SSF81383">
    <property type="entry name" value="F-box domain"/>
    <property type="match status" value="1"/>
</dbReference>
<protein>
    <recommendedName>
        <fullName evidence="1">F-box domain-containing protein</fullName>
    </recommendedName>
</protein>
<keyword evidence="3" id="KW-1185">Reference proteome</keyword>
<dbReference type="AlphaFoldDB" id="A0AAY4BAD2"/>
<dbReference type="InterPro" id="IPR032675">
    <property type="entry name" value="LRR_dom_sf"/>
</dbReference>
<dbReference type="InterPro" id="IPR001810">
    <property type="entry name" value="F-box_dom"/>
</dbReference>
<reference evidence="2" key="2">
    <citation type="submission" date="2025-08" db="UniProtKB">
        <authorList>
            <consortium name="Ensembl"/>
        </authorList>
    </citation>
    <scope>IDENTIFICATION</scope>
</reference>
<evidence type="ECO:0000259" key="1">
    <source>
        <dbReference type="PROSITE" id="PS50181"/>
    </source>
</evidence>
<accession>A0AAY4BAD2</accession>
<dbReference type="Gene3D" id="1.20.1280.50">
    <property type="match status" value="1"/>
</dbReference>
<dbReference type="SMART" id="SM00256">
    <property type="entry name" value="FBOX"/>
    <property type="match status" value="1"/>
</dbReference>
<sequence length="562" mass="62662">MACANFHYTVQQKKNEPIPPRDDGKVGRPGSIEGKAAQRCLFSGEASTAGGAGFGPQLRSDSVPPHFSRRPAMALCGGVGALALPSELIVHIFSFLSDRDKIRASSVCSRWRECLFYPALWTELKLRVGGGTNGGGCGPEDTPRLEFLMRKFGSFVRGLQLEFAPVDGYLSPLQTIEGRMEAVESDPRFPDRWKEAMVTYLDQVLCVLGNLRNNRNLQKLSIYGDPCLLQDEGILESSHLSQVDQGNKKMKDIQQLFEEILSNSRQLKWLSSGFMLGVVTPCSLAALSNPSANTLEHLSLLDSQLPSLVRTVELERLVHLRSLSLDFCDFTSDMCHLLAHADRTPLHRLSLLLNGTALEAKPLDGTASEDNWKALVRRSDNLRVYLMAVDVSSQDLLRVLKPSLPLERIHLDSYNTLVTDGTIDLISQQYHKTLNHFVLMRDDAGFPDLSVNRNEDPLVLLAWRCVHLTVLIIHGYTMWSHNLVAISRLRGSNLSVLAVSEESIDFDPDQSMYIEGDPVHNLVKEVSLGLGRMWHPSLDASVVLSEPTQHFHREIQRFSEGM</sequence>